<sequence length="343" mass="38090">MRTWRTRGAKYVCAPVNLKRRNRSRSGPTPTFPTPTFLSMAPLNLVPTLGVTLIGIFICCTLYGVTTLQTFIYIKKFWQTDKKEVKLLETAHAAFVCSYIFRVTIIDLDSPLALIRTSVSDDITTGITAFIIFFVHCFYIWRIWILSDKRLLLVIPLAVGAVSHLGLEMAVMALTFRWPDFSQFHRITGYFTGAVAIAAAIDITIAVVMFLLLRTRKTGIKSTEQILNRIVTYTISTGLLTSVIDIVILAAFIGSPDTLVYLCFYDFVPNLYANSLLAMLNSRGDEKLQVGIELDIGGTGSTIQFSNFRSRATTHPGNNTGTVSNTFTDADLSQTKFASATEM</sequence>
<feature type="transmembrane region" description="Helical" evidence="1">
    <location>
        <begin position="151"/>
        <end position="178"/>
    </location>
</feature>
<dbReference type="PANTHER" id="PTHR40465">
    <property type="entry name" value="CHROMOSOME 1, WHOLE GENOME SHOTGUN SEQUENCE"/>
    <property type="match status" value="1"/>
</dbReference>
<evidence type="ECO:0000313" key="3">
    <source>
        <dbReference type="EMBL" id="KAJ7759153.1"/>
    </source>
</evidence>
<comment type="caution">
    <text evidence="3">The sequence shown here is derived from an EMBL/GenBank/DDBJ whole genome shotgun (WGS) entry which is preliminary data.</text>
</comment>
<keyword evidence="1" id="KW-0472">Membrane</keyword>
<evidence type="ECO:0000313" key="4">
    <source>
        <dbReference type="Proteomes" id="UP001215598"/>
    </source>
</evidence>
<feature type="transmembrane region" description="Helical" evidence="1">
    <location>
        <begin position="259"/>
        <end position="280"/>
    </location>
</feature>
<feature type="transmembrane region" description="Helical" evidence="1">
    <location>
        <begin position="45"/>
        <end position="66"/>
    </location>
</feature>
<organism evidence="3 4">
    <name type="scientific">Mycena metata</name>
    <dbReference type="NCBI Taxonomy" id="1033252"/>
    <lineage>
        <taxon>Eukaryota</taxon>
        <taxon>Fungi</taxon>
        <taxon>Dikarya</taxon>
        <taxon>Basidiomycota</taxon>
        <taxon>Agaricomycotina</taxon>
        <taxon>Agaricomycetes</taxon>
        <taxon>Agaricomycetidae</taxon>
        <taxon>Agaricales</taxon>
        <taxon>Marasmiineae</taxon>
        <taxon>Mycenaceae</taxon>
        <taxon>Mycena</taxon>
    </lineage>
</organism>
<feature type="transmembrane region" description="Helical" evidence="1">
    <location>
        <begin position="233"/>
        <end position="253"/>
    </location>
</feature>
<feature type="transmembrane region" description="Helical" evidence="1">
    <location>
        <begin position="126"/>
        <end position="144"/>
    </location>
</feature>
<evidence type="ECO:0000259" key="2">
    <source>
        <dbReference type="Pfam" id="PF20152"/>
    </source>
</evidence>
<keyword evidence="1" id="KW-0812">Transmembrane</keyword>
<feature type="domain" description="DUF6534" evidence="2">
    <location>
        <begin position="198"/>
        <end position="283"/>
    </location>
</feature>
<dbReference type="Pfam" id="PF20152">
    <property type="entry name" value="DUF6534"/>
    <property type="match status" value="1"/>
</dbReference>
<gene>
    <name evidence="3" type="ORF">B0H16DRAFT_1534558</name>
</gene>
<feature type="transmembrane region" description="Helical" evidence="1">
    <location>
        <begin position="190"/>
        <end position="213"/>
    </location>
</feature>
<keyword evidence="4" id="KW-1185">Reference proteome</keyword>
<dbReference type="PANTHER" id="PTHR40465:SF1">
    <property type="entry name" value="DUF6534 DOMAIN-CONTAINING PROTEIN"/>
    <property type="match status" value="1"/>
</dbReference>
<dbReference type="AlphaFoldDB" id="A0AAD7J7Y4"/>
<proteinExistence type="predicted"/>
<protein>
    <recommendedName>
        <fullName evidence="2">DUF6534 domain-containing protein</fullName>
    </recommendedName>
</protein>
<dbReference type="Proteomes" id="UP001215598">
    <property type="component" value="Unassembled WGS sequence"/>
</dbReference>
<reference evidence="3" key="1">
    <citation type="submission" date="2023-03" db="EMBL/GenBank/DDBJ databases">
        <title>Massive genome expansion in bonnet fungi (Mycena s.s.) driven by repeated elements and novel gene families across ecological guilds.</title>
        <authorList>
            <consortium name="Lawrence Berkeley National Laboratory"/>
            <person name="Harder C.B."/>
            <person name="Miyauchi S."/>
            <person name="Viragh M."/>
            <person name="Kuo A."/>
            <person name="Thoen E."/>
            <person name="Andreopoulos B."/>
            <person name="Lu D."/>
            <person name="Skrede I."/>
            <person name="Drula E."/>
            <person name="Henrissat B."/>
            <person name="Morin E."/>
            <person name="Kohler A."/>
            <person name="Barry K."/>
            <person name="LaButti K."/>
            <person name="Morin E."/>
            <person name="Salamov A."/>
            <person name="Lipzen A."/>
            <person name="Mereny Z."/>
            <person name="Hegedus B."/>
            <person name="Baldrian P."/>
            <person name="Stursova M."/>
            <person name="Weitz H."/>
            <person name="Taylor A."/>
            <person name="Grigoriev I.V."/>
            <person name="Nagy L.G."/>
            <person name="Martin F."/>
            <person name="Kauserud H."/>
        </authorList>
    </citation>
    <scope>NUCLEOTIDE SEQUENCE</scope>
    <source>
        <strain evidence="3">CBHHK182m</strain>
    </source>
</reference>
<keyword evidence="1" id="KW-1133">Transmembrane helix</keyword>
<evidence type="ECO:0000256" key="1">
    <source>
        <dbReference type="SAM" id="Phobius"/>
    </source>
</evidence>
<dbReference type="EMBL" id="JARKIB010000040">
    <property type="protein sequence ID" value="KAJ7759153.1"/>
    <property type="molecule type" value="Genomic_DNA"/>
</dbReference>
<dbReference type="InterPro" id="IPR045339">
    <property type="entry name" value="DUF6534"/>
</dbReference>
<name>A0AAD7J7Y4_9AGAR</name>
<accession>A0AAD7J7Y4</accession>